<dbReference type="AlphaFoldDB" id="A0A7G7G388"/>
<dbReference type="InterPro" id="IPR004839">
    <property type="entry name" value="Aminotransferase_I/II_large"/>
</dbReference>
<dbReference type="InterPro" id="IPR015421">
    <property type="entry name" value="PyrdxlP-dep_Trfase_major"/>
</dbReference>
<keyword evidence="5" id="KW-1185">Reference proteome</keyword>
<dbReference type="InterPro" id="IPR015422">
    <property type="entry name" value="PyrdxlP-dep_Trfase_small"/>
</dbReference>
<evidence type="ECO:0000259" key="3">
    <source>
        <dbReference type="Pfam" id="PF00155"/>
    </source>
</evidence>
<dbReference type="GO" id="GO:0030170">
    <property type="term" value="F:pyridoxal phosphate binding"/>
    <property type="evidence" value="ECO:0007669"/>
    <property type="project" value="InterPro"/>
</dbReference>
<keyword evidence="4" id="KW-0032">Aminotransferase</keyword>
<dbReference type="Gene3D" id="3.90.1150.10">
    <property type="entry name" value="Aspartate Aminotransferase, domain 1"/>
    <property type="match status" value="1"/>
</dbReference>
<organism evidence="4 5">
    <name type="scientific">Adhaeribacter swui</name>
    <dbReference type="NCBI Taxonomy" id="2086471"/>
    <lineage>
        <taxon>Bacteria</taxon>
        <taxon>Pseudomonadati</taxon>
        <taxon>Bacteroidota</taxon>
        <taxon>Cytophagia</taxon>
        <taxon>Cytophagales</taxon>
        <taxon>Hymenobacteraceae</taxon>
        <taxon>Adhaeribacter</taxon>
    </lineage>
</organism>
<dbReference type="PANTHER" id="PTHR13693">
    <property type="entry name" value="CLASS II AMINOTRANSFERASE/8-AMINO-7-OXONONANOATE SYNTHASE"/>
    <property type="match status" value="1"/>
</dbReference>
<dbReference type="GO" id="GO:0008483">
    <property type="term" value="F:transaminase activity"/>
    <property type="evidence" value="ECO:0007669"/>
    <property type="project" value="UniProtKB-KW"/>
</dbReference>
<reference evidence="4 5" key="1">
    <citation type="journal article" date="2018" name="Int. J. Syst. Evol. Microbiol.">
        <title>Adhaeribacter swui sp. nov., isolated from wet mud.</title>
        <authorList>
            <person name="Kim D.U."/>
            <person name="Kim K.W."/>
            <person name="Kang M.S."/>
            <person name="Kim J.Y."/>
            <person name="Jang J.H."/>
            <person name="Kim M.K."/>
        </authorList>
    </citation>
    <scope>NUCLEOTIDE SEQUENCE [LARGE SCALE GENOMIC DNA]</scope>
    <source>
        <strain evidence="4 5">KCTC 52873</strain>
    </source>
</reference>
<proteinExistence type="predicted"/>
<dbReference type="Pfam" id="PF00155">
    <property type="entry name" value="Aminotran_1_2"/>
    <property type="match status" value="1"/>
</dbReference>
<dbReference type="Proteomes" id="UP000515237">
    <property type="component" value="Chromosome"/>
</dbReference>
<evidence type="ECO:0000313" key="4">
    <source>
        <dbReference type="EMBL" id="QNF31622.1"/>
    </source>
</evidence>
<dbReference type="KEGG" id="aswu:HUW51_02350"/>
<protein>
    <submittedName>
        <fullName evidence="4">Aminotransferase class I/II-fold pyridoxal phosphate-dependent enzyme</fullName>
    </submittedName>
</protein>
<evidence type="ECO:0000256" key="2">
    <source>
        <dbReference type="ARBA" id="ARBA00022679"/>
    </source>
</evidence>
<dbReference type="InterPro" id="IPR050087">
    <property type="entry name" value="AON_synthase_class-II"/>
</dbReference>
<dbReference type="InterPro" id="IPR015424">
    <property type="entry name" value="PyrdxlP-dep_Trfase"/>
</dbReference>
<dbReference type="EMBL" id="CP055156">
    <property type="protein sequence ID" value="QNF31622.1"/>
    <property type="molecule type" value="Genomic_DNA"/>
</dbReference>
<accession>A0A7G7G388</accession>
<dbReference type="SUPFAM" id="SSF53383">
    <property type="entry name" value="PLP-dependent transferases"/>
    <property type="match status" value="1"/>
</dbReference>
<evidence type="ECO:0000313" key="5">
    <source>
        <dbReference type="Proteomes" id="UP000515237"/>
    </source>
</evidence>
<dbReference type="Gene3D" id="3.40.640.10">
    <property type="entry name" value="Type I PLP-dependent aspartate aminotransferase-like (Major domain)"/>
    <property type="match status" value="1"/>
</dbReference>
<gene>
    <name evidence="4" type="ORF">HUW51_02350</name>
</gene>
<name>A0A7G7G388_9BACT</name>
<sequence>METTFVTTELPGRTLVTANGTYLYGSGTSYLGMARNEAFEKLIQASFAAYGTNYSSSRLSNVQLEIYAETENYIAAWVGAEAALTVSSGLIAGQMVVKALEGSGTFFYSPRVHPALWRTPADCYQGNYADWAQEIAFQVGQTRSKNVVILTNSLDALYAQAYDFTWLNQLPANKTYTIVIDDSHGFGITGVNGAGIITQLPALPDYVQVVVVSSLGKALGIPGGVILSNARLMAEIKNIAFFGSGSPIIPAYLAAFLQAETLYQQARQRLQANIRYFTGLLHQPTIFSSFPGYPVFYTPQHDLYLFLLNRYILISHFPYPRPTDPPITRVILNSLHTPSDIEQLAAAINAFSASVVA</sequence>
<dbReference type="RefSeq" id="WP_185272410.1">
    <property type="nucleotide sequence ID" value="NZ_CP055156.1"/>
</dbReference>
<comment type="cofactor">
    <cofactor evidence="1">
        <name>pyridoxal 5'-phosphate</name>
        <dbReference type="ChEBI" id="CHEBI:597326"/>
    </cofactor>
</comment>
<evidence type="ECO:0000256" key="1">
    <source>
        <dbReference type="ARBA" id="ARBA00001933"/>
    </source>
</evidence>
<feature type="domain" description="Aminotransferase class I/classII large" evidence="3">
    <location>
        <begin position="55"/>
        <end position="348"/>
    </location>
</feature>
<keyword evidence="2 4" id="KW-0808">Transferase</keyword>